<reference evidence="3" key="1">
    <citation type="journal article" date="2019" name="Int. J. Syst. Evol. Microbiol.">
        <title>The Global Catalogue of Microorganisms (GCM) 10K type strain sequencing project: providing services to taxonomists for standard genome sequencing and annotation.</title>
        <authorList>
            <consortium name="The Broad Institute Genomics Platform"/>
            <consortium name="The Broad Institute Genome Sequencing Center for Infectious Disease"/>
            <person name="Wu L."/>
            <person name="Ma J."/>
        </authorList>
    </citation>
    <scope>NUCLEOTIDE SEQUENCE [LARGE SCALE GENOMIC DNA]</scope>
    <source>
        <strain evidence="3">CG52</strain>
    </source>
</reference>
<organism evidence="2 3">
    <name type="scientific">Rhizobium helianthi</name>
    <dbReference type="NCBI Taxonomy" id="1132695"/>
    <lineage>
        <taxon>Bacteria</taxon>
        <taxon>Pseudomonadati</taxon>
        <taxon>Pseudomonadota</taxon>
        <taxon>Alphaproteobacteria</taxon>
        <taxon>Hyphomicrobiales</taxon>
        <taxon>Rhizobiaceae</taxon>
        <taxon>Rhizobium/Agrobacterium group</taxon>
        <taxon>Rhizobium</taxon>
    </lineage>
</organism>
<sequence length="187" mass="20332">MAISPPSDLVMDVLRAADPTSVQEAQAKLSATRAATTATRLAAAGTGFSSVVDFLDDAGTRSHVDTARKADRSIEMPEEYRKFEASILQSFVNSMMPKDSEEVYGKGSAGEFWQSMMSEKIADEVAKSGGIGIAEQVFKHSLDKMRNEVAPNPTTDKDSRNKAISMIDEFERKVFDLASTERAQAEA</sequence>
<dbReference type="InterPro" id="IPR019301">
    <property type="entry name" value="Flagellar_prot_FlgJ_N"/>
</dbReference>
<keyword evidence="3" id="KW-1185">Reference proteome</keyword>
<name>A0ABW4M4A9_9HYPH</name>
<comment type="caution">
    <text evidence="2">The sequence shown here is derived from an EMBL/GenBank/DDBJ whole genome shotgun (WGS) entry which is preliminary data.</text>
</comment>
<feature type="domain" description="Flagellar protein FlgJ N-terminal" evidence="1">
    <location>
        <begin position="100"/>
        <end position="139"/>
    </location>
</feature>
<evidence type="ECO:0000259" key="1">
    <source>
        <dbReference type="Pfam" id="PF10135"/>
    </source>
</evidence>
<dbReference type="RefSeq" id="WP_377400732.1">
    <property type="nucleotide sequence ID" value="NZ_JBHUEQ010000017.1"/>
</dbReference>
<gene>
    <name evidence="2" type="ORF">ACFSE1_11020</name>
</gene>
<protein>
    <submittedName>
        <fullName evidence="2">Rod-binding protein</fullName>
    </submittedName>
</protein>
<proteinExistence type="predicted"/>
<evidence type="ECO:0000313" key="3">
    <source>
        <dbReference type="Proteomes" id="UP001597322"/>
    </source>
</evidence>
<evidence type="ECO:0000313" key="2">
    <source>
        <dbReference type="EMBL" id="MFD1745992.1"/>
    </source>
</evidence>
<dbReference type="Proteomes" id="UP001597322">
    <property type="component" value="Unassembled WGS sequence"/>
</dbReference>
<dbReference type="EMBL" id="JBHUEQ010000017">
    <property type="protein sequence ID" value="MFD1745992.1"/>
    <property type="molecule type" value="Genomic_DNA"/>
</dbReference>
<accession>A0ABW4M4A9</accession>
<dbReference type="Pfam" id="PF10135">
    <property type="entry name" value="Rod-binding"/>
    <property type="match status" value="1"/>
</dbReference>